<gene>
    <name evidence="3" type="ORF">AR543_05140</name>
</gene>
<keyword evidence="4" id="KW-1185">Reference proteome</keyword>
<proteinExistence type="predicted"/>
<dbReference type="InterPro" id="IPR001451">
    <property type="entry name" value="Hexapep"/>
</dbReference>
<dbReference type="Gene3D" id="2.160.10.10">
    <property type="entry name" value="Hexapeptide repeat proteins"/>
    <property type="match status" value="1"/>
</dbReference>
<dbReference type="STRING" id="1616788.AR543_05140"/>
<dbReference type="Pfam" id="PF00132">
    <property type="entry name" value="Hexapep"/>
    <property type="match status" value="1"/>
</dbReference>
<dbReference type="InterPro" id="IPR018357">
    <property type="entry name" value="Hexapep_transf_CS"/>
</dbReference>
<dbReference type="RefSeq" id="WP_060532405.1">
    <property type="nucleotide sequence ID" value="NZ_CP013023.1"/>
</dbReference>
<keyword evidence="2" id="KW-0677">Repeat</keyword>
<evidence type="ECO:0000313" key="3">
    <source>
        <dbReference type="EMBL" id="ANF95457.1"/>
    </source>
</evidence>
<dbReference type="KEGG" id="pbv:AR543_05140"/>
<dbReference type="OrthoDB" id="9782926at2"/>
<evidence type="ECO:0000256" key="1">
    <source>
        <dbReference type="ARBA" id="ARBA00022679"/>
    </source>
</evidence>
<dbReference type="PROSITE" id="PS00101">
    <property type="entry name" value="HEXAPEP_TRANSFERASES"/>
    <property type="match status" value="1"/>
</dbReference>
<dbReference type="GO" id="GO:0016740">
    <property type="term" value="F:transferase activity"/>
    <property type="evidence" value="ECO:0007669"/>
    <property type="project" value="UniProtKB-KW"/>
</dbReference>
<reference evidence="3 4" key="2">
    <citation type="journal article" date="2016" name="Int. J. Syst. Evol. Microbiol.">
        <title>Paenibacillus bovis sp. nov., isolated from raw yak (Bos grunniens) milk.</title>
        <authorList>
            <person name="Gao C."/>
            <person name="Han J."/>
            <person name="Liu Z."/>
            <person name="Xu X."/>
            <person name="Hang F."/>
            <person name="Wu Z."/>
        </authorList>
    </citation>
    <scope>NUCLEOTIDE SEQUENCE [LARGE SCALE GENOMIC DNA]</scope>
    <source>
        <strain evidence="3 4">BD3526</strain>
    </source>
</reference>
<keyword evidence="1" id="KW-0808">Transferase</keyword>
<organism evidence="3 4">
    <name type="scientific">Paenibacillus bovis</name>
    <dbReference type="NCBI Taxonomy" id="1616788"/>
    <lineage>
        <taxon>Bacteria</taxon>
        <taxon>Bacillati</taxon>
        <taxon>Bacillota</taxon>
        <taxon>Bacilli</taxon>
        <taxon>Bacillales</taxon>
        <taxon>Paenibacillaceae</taxon>
        <taxon>Paenibacillus</taxon>
    </lineage>
</organism>
<evidence type="ECO:0000313" key="4">
    <source>
        <dbReference type="Proteomes" id="UP000078148"/>
    </source>
</evidence>
<evidence type="ECO:0008006" key="5">
    <source>
        <dbReference type="Google" id="ProtNLM"/>
    </source>
</evidence>
<dbReference type="PANTHER" id="PTHR23416">
    <property type="entry name" value="SIALIC ACID SYNTHASE-RELATED"/>
    <property type="match status" value="1"/>
</dbReference>
<dbReference type="SUPFAM" id="SSF51161">
    <property type="entry name" value="Trimeric LpxA-like enzymes"/>
    <property type="match status" value="1"/>
</dbReference>
<dbReference type="InterPro" id="IPR011004">
    <property type="entry name" value="Trimer_LpxA-like_sf"/>
</dbReference>
<reference evidence="4" key="1">
    <citation type="submission" date="2015-10" db="EMBL/GenBank/DDBJ databases">
        <title>Genome of Paenibacillus bovis sp. nov.</title>
        <authorList>
            <person name="Wu Z."/>
            <person name="Gao C."/>
            <person name="Liu Z."/>
            <person name="Zheng H."/>
        </authorList>
    </citation>
    <scope>NUCLEOTIDE SEQUENCE [LARGE SCALE GENOMIC DNA]</scope>
    <source>
        <strain evidence="4">BD3526</strain>
    </source>
</reference>
<accession>A0A172ZDW4</accession>
<evidence type="ECO:0000256" key="2">
    <source>
        <dbReference type="ARBA" id="ARBA00022737"/>
    </source>
</evidence>
<protein>
    <recommendedName>
        <fullName evidence="5">Acetyltransferase</fullName>
    </recommendedName>
</protein>
<dbReference type="InterPro" id="IPR051159">
    <property type="entry name" value="Hexapeptide_acetyltransf"/>
</dbReference>
<dbReference type="AlphaFoldDB" id="A0A172ZDW4"/>
<sequence>MINSFIKVKRKVAKKCSTWMTRRIFKEQRIAFGPNLIAVGMPIVDQEPGSQITIGSNAILCSSDYSNPIGLNHRTVIRTLRSGASITIGNDVGISGASICAMSSVHIGNEVMLGVNVQISDTDFHPIKPEGRRFNKQPDDIGTAATTIEDNVWVGANSIVLKGVTIGKNSIIGAGSIVSSSIPPNCIAAGVPAKVIKRLEVNDNDVKSIYAVQS</sequence>
<dbReference type="Proteomes" id="UP000078148">
    <property type="component" value="Chromosome"/>
</dbReference>
<dbReference type="EMBL" id="CP013023">
    <property type="protein sequence ID" value="ANF95457.1"/>
    <property type="molecule type" value="Genomic_DNA"/>
</dbReference>
<name>A0A172ZDW4_9BACL</name>